<sequence>MSQQCAQVAKRANGILACIRNSVASRSREVILPLYSALVRPHLECCVQFWAPQFRKDVDILERIQRRATRLVRGLEHKPYEERLRDLGLFSLEKRRLRGDLITLFLKDDCTQLGVGLFLRAATDRTRGYSLKLHQGKYRLDIRKKNFTERVIRLFQYLNVLPKLRGPELDTVLKVLHNGLVMEMNHPTAGKIAVPGCLAIDFKISSKLVTLPWMLKRQQESQSGNEELVSKNGTGLQVFSIFKTQIKGVSLQQKDKPLSYYRCPLSGLALFSRESVSELAGISFIRHKENFWQMPEDAPVAKTLQCKPNTLSVMLSSAKVDRPQRKRIYYDEAQFKYSGCLGTNVIVVATDKKNLTYCRTINSCPGVRYSEFAVSHPKPPPLVGQHTVEILKSMLGYEDDTIEELLHTGAVAQHKTMLPMQRGFAWEEELFVGAPAMDLPFDSFESKPKTEQEGRGVEGCKLKPPSETQPKPCCLRGHLVPNAVELWSVVSTAISSTLVPSIHPRQRDAAGVTVMLE</sequence>
<dbReference type="EMBL" id="QRBI01000123">
    <property type="protein sequence ID" value="RMC05463.1"/>
    <property type="molecule type" value="Genomic_DNA"/>
</dbReference>
<feature type="compositionally biased region" description="Basic and acidic residues" evidence="1">
    <location>
        <begin position="446"/>
        <end position="461"/>
    </location>
</feature>
<proteinExistence type="predicted"/>
<dbReference type="AlphaFoldDB" id="A0A3M0JWS6"/>
<dbReference type="STRING" id="333673.A0A3M0JWS6"/>
<protein>
    <submittedName>
        <fullName evidence="2">Uncharacterized protein</fullName>
    </submittedName>
</protein>
<dbReference type="SUPFAM" id="SSF89796">
    <property type="entry name" value="CoA-transferase family III (CaiB/BaiF)"/>
    <property type="match status" value="1"/>
</dbReference>
<dbReference type="OrthoDB" id="276744at2759"/>
<dbReference type="InterPro" id="IPR023606">
    <property type="entry name" value="CoA-Trfase_III_dom_1_sf"/>
</dbReference>
<feature type="region of interest" description="Disordered" evidence="1">
    <location>
        <begin position="446"/>
        <end position="469"/>
    </location>
</feature>
<organism evidence="2 3">
    <name type="scientific">Hirundo rustica rustica</name>
    <dbReference type="NCBI Taxonomy" id="333673"/>
    <lineage>
        <taxon>Eukaryota</taxon>
        <taxon>Metazoa</taxon>
        <taxon>Chordata</taxon>
        <taxon>Craniata</taxon>
        <taxon>Vertebrata</taxon>
        <taxon>Euteleostomi</taxon>
        <taxon>Archelosauria</taxon>
        <taxon>Archosauria</taxon>
        <taxon>Dinosauria</taxon>
        <taxon>Saurischia</taxon>
        <taxon>Theropoda</taxon>
        <taxon>Coelurosauria</taxon>
        <taxon>Aves</taxon>
        <taxon>Neognathae</taxon>
        <taxon>Neoaves</taxon>
        <taxon>Telluraves</taxon>
        <taxon>Australaves</taxon>
        <taxon>Passeriformes</taxon>
        <taxon>Sylvioidea</taxon>
        <taxon>Hirundinidae</taxon>
        <taxon>Hirundo</taxon>
    </lineage>
</organism>
<name>A0A3M0JWS6_HIRRU</name>
<accession>A0A3M0JWS6</accession>
<dbReference type="Proteomes" id="UP000269221">
    <property type="component" value="Unassembled WGS sequence"/>
</dbReference>
<keyword evidence="3" id="KW-1185">Reference proteome</keyword>
<evidence type="ECO:0000313" key="3">
    <source>
        <dbReference type="Proteomes" id="UP000269221"/>
    </source>
</evidence>
<evidence type="ECO:0000313" key="2">
    <source>
        <dbReference type="EMBL" id="RMC05463.1"/>
    </source>
</evidence>
<comment type="caution">
    <text evidence="2">The sequence shown here is derived from an EMBL/GenBank/DDBJ whole genome shotgun (WGS) entry which is preliminary data.</text>
</comment>
<evidence type="ECO:0000256" key="1">
    <source>
        <dbReference type="SAM" id="MobiDB-lite"/>
    </source>
</evidence>
<dbReference type="Gene3D" id="3.40.50.10540">
    <property type="entry name" value="Crotonobetainyl-coa:carnitine coa-transferase, domain 1"/>
    <property type="match status" value="1"/>
</dbReference>
<dbReference type="PANTHER" id="PTHR33332">
    <property type="entry name" value="REVERSE TRANSCRIPTASE DOMAIN-CONTAINING PROTEIN"/>
    <property type="match status" value="1"/>
</dbReference>
<reference evidence="2 3" key="1">
    <citation type="submission" date="2018-07" db="EMBL/GenBank/DDBJ databases">
        <title>A high quality draft genome assembly of the barn swallow (H. rustica rustica).</title>
        <authorList>
            <person name="Formenti G."/>
            <person name="Chiara M."/>
            <person name="Poveda L."/>
            <person name="Francoijs K.-J."/>
            <person name="Bonisoli-Alquati A."/>
            <person name="Canova L."/>
            <person name="Gianfranceschi L."/>
            <person name="Horner D.S."/>
            <person name="Saino N."/>
        </authorList>
    </citation>
    <scope>NUCLEOTIDE SEQUENCE [LARGE SCALE GENOMIC DNA]</scope>
    <source>
        <strain evidence="2">Chelidonia</strain>
        <tissue evidence="2">Blood</tissue>
    </source>
</reference>
<gene>
    <name evidence="2" type="ORF">DUI87_18656</name>
</gene>